<reference evidence="2" key="1">
    <citation type="journal article" date="2013" name="Microb. Biotechnol.">
        <title>Metabolic potential of the organic-solvent tolerant Pseudomonas putida DOT-T1E deduced from its annotated genome.</title>
        <authorList>
            <person name="Udaondo Z."/>
            <person name="Molina L."/>
            <person name="Daniels C."/>
            <person name="Gomez M.J."/>
            <person name="Molina-Henares M.A."/>
            <person name="Matilla M.A."/>
            <person name="Roca A."/>
            <person name="Fernandez M."/>
            <person name="Duque E."/>
            <person name="Segura A."/>
            <person name="Ramos J.L."/>
        </authorList>
    </citation>
    <scope>NUCLEOTIDE SEQUENCE [LARGE SCALE GENOMIC DNA]</scope>
    <source>
        <strain evidence="2">DOT-T1E</strain>
    </source>
</reference>
<name>I7C719_PSEPT</name>
<sequence>MIEFHRRSKMVPASISLRALFRVKSLILAALAPPKISVARL</sequence>
<evidence type="ECO:0000313" key="2">
    <source>
        <dbReference type="Proteomes" id="UP000006503"/>
    </source>
</evidence>
<gene>
    <name evidence="1" type="ordered locus">T1E_3079</name>
</gene>
<organism evidence="1 2">
    <name type="scientific">Pseudomonas putida (strain DOT-T1E)</name>
    <dbReference type="NCBI Taxonomy" id="1196325"/>
    <lineage>
        <taxon>Bacteria</taxon>
        <taxon>Pseudomonadati</taxon>
        <taxon>Pseudomonadota</taxon>
        <taxon>Gammaproteobacteria</taxon>
        <taxon>Pseudomonadales</taxon>
        <taxon>Pseudomonadaceae</taxon>
        <taxon>Pseudomonas</taxon>
    </lineage>
</organism>
<dbReference type="AlphaFoldDB" id="I7C719"/>
<dbReference type="HOGENOM" id="CLU_3275378_0_0_6"/>
<dbReference type="PATRIC" id="fig|1196325.3.peg.3043"/>
<evidence type="ECO:0000313" key="1">
    <source>
        <dbReference type="EMBL" id="AFO48916.1"/>
    </source>
</evidence>
<protein>
    <submittedName>
        <fullName evidence="1">Uncharacterized protein</fullName>
    </submittedName>
</protein>
<accession>I7C719</accession>
<dbReference type="EMBL" id="CP003734">
    <property type="protein sequence ID" value="AFO48916.1"/>
    <property type="molecule type" value="Genomic_DNA"/>
</dbReference>
<proteinExistence type="predicted"/>
<dbReference type="Proteomes" id="UP000006503">
    <property type="component" value="Chromosome"/>
</dbReference>
<dbReference type="KEGG" id="ppx:T1E_3079"/>